<dbReference type="Proteomes" id="UP000182762">
    <property type="component" value="Unassembled WGS sequence"/>
</dbReference>
<comment type="caution">
    <text evidence="1">The sequence shown here is derived from an EMBL/GenBank/DDBJ whole genome shotgun (WGS) entry which is preliminary data.</text>
</comment>
<name>A0A1I6AAL1_9BACI</name>
<dbReference type="EMBL" id="FOXX01000006">
    <property type="protein sequence ID" value="SFQ65695.1"/>
    <property type="molecule type" value="Genomic_DNA"/>
</dbReference>
<organism evidence="1 2">
    <name type="scientific">Priestia endophytica DSM 13796</name>
    <dbReference type="NCBI Taxonomy" id="1121089"/>
    <lineage>
        <taxon>Bacteria</taxon>
        <taxon>Bacillati</taxon>
        <taxon>Bacillota</taxon>
        <taxon>Bacilli</taxon>
        <taxon>Bacillales</taxon>
        <taxon>Bacillaceae</taxon>
        <taxon>Priestia</taxon>
    </lineage>
</organism>
<dbReference type="Pfam" id="PF14568">
    <property type="entry name" value="SUKH_6"/>
    <property type="match status" value="1"/>
</dbReference>
<reference evidence="1 2" key="1">
    <citation type="submission" date="2016-10" db="EMBL/GenBank/DDBJ databases">
        <authorList>
            <person name="Varghese N."/>
            <person name="Submissions S."/>
        </authorList>
    </citation>
    <scope>NUCLEOTIDE SEQUENCE [LARGE SCALE GENOMIC DNA]</scope>
    <source>
        <strain evidence="1 2">DSM 13796</strain>
    </source>
</reference>
<accession>A0A1I6AAL1</accession>
<dbReference type="RefSeq" id="WP_161939322.1">
    <property type="nucleotide sequence ID" value="NZ_FOXX01000006.1"/>
</dbReference>
<evidence type="ECO:0008006" key="3">
    <source>
        <dbReference type="Google" id="ProtNLM"/>
    </source>
</evidence>
<dbReference type="GeneID" id="93713876"/>
<gene>
    <name evidence="1" type="ORF">SAMN02745910_02544</name>
</gene>
<evidence type="ECO:0000313" key="2">
    <source>
        <dbReference type="Proteomes" id="UP000182762"/>
    </source>
</evidence>
<sequence length="45" mass="5439">MRKLNWEFADEPVSEEFVRNIGKELGYEFPEDYIKCVAKYNGIYF</sequence>
<evidence type="ECO:0000313" key="1">
    <source>
        <dbReference type="EMBL" id="SFQ65695.1"/>
    </source>
</evidence>
<proteinExistence type="predicted"/>
<dbReference type="SUPFAM" id="SSF160631">
    <property type="entry name" value="SMI1/KNR4-like"/>
    <property type="match status" value="1"/>
</dbReference>
<protein>
    <recommendedName>
        <fullName evidence="3">SMI1/KNR4 family protein</fullName>
    </recommendedName>
</protein>
<dbReference type="InterPro" id="IPR037883">
    <property type="entry name" value="Knr4/Smi1-like_sf"/>
</dbReference>
<keyword evidence="2" id="KW-1185">Reference proteome</keyword>
<dbReference type="Gene3D" id="3.40.1580.10">
    <property type="entry name" value="SMI1/KNR4-like"/>
    <property type="match status" value="1"/>
</dbReference>